<reference evidence="1 2" key="1">
    <citation type="journal article" date="2011" name="J. Microbiol.">
        <title>Complete genome of Leptospirillum ferriphilum ML-04 provides insight into its physiology and environmental adaptation.</title>
        <authorList>
            <person name="Mi S."/>
            <person name="Song J."/>
            <person name="Lin J."/>
            <person name="Che Y."/>
            <person name="Zheng H."/>
            <person name="Lin J."/>
        </authorList>
    </citation>
    <scope>NUCLEOTIDE SEQUENCE [LARGE SCALE GENOMIC DNA]</scope>
    <source>
        <strain evidence="1 2">ML-04</strain>
    </source>
</reference>
<name>J9Z9E4_LEPFM</name>
<evidence type="ECO:0000313" key="2">
    <source>
        <dbReference type="Proteomes" id="UP000006177"/>
    </source>
</evidence>
<dbReference type="AlphaFoldDB" id="J9Z9E4"/>
<dbReference type="Proteomes" id="UP000006177">
    <property type="component" value="Chromosome"/>
</dbReference>
<dbReference type="PATRIC" id="fig|1048260.3.peg.566"/>
<sequence>MAPPKWNKKLPTISGNFVLRWQRGEALPKYLIGGVYHNENGNFDSVFFNGNSDPEGITKPK</sequence>
<dbReference type="HOGENOM" id="CLU_2917004_0_0_0"/>
<gene>
    <name evidence="1" type="ordered locus">LFML04_0529</name>
</gene>
<accession>J9Z9E4</accession>
<dbReference type="KEGG" id="lfi:LFML04_0529"/>
<proteinExistence type="predicted"/>
<organism evidence="1 2">
    <name type="scientific">Leptospirillum ferriphilum (strain ML-04)</name>
    <dbReference type="NCBI Taxonomy" id="1048260"/>
    <lineage>
        <taxon>Bacteria</taxon>
        <taxon>Pseudomonadati</taxon>
        <taxon>Nitrospirota</taxon>
        <taxon>Nitrospiria</taxon>
        <taxon>Nitrospirales</taxon>
        <taxon>Nitrospiraceae</taxon>
        <taxon>Leptospirillum</taxon>
    </lineage>
</organism>
<dbReference type="EMBL" id="CP002919">
    <property type="protein sequence ID" value="AFS52766.1"/>
    <property type="molecule type" value="Genomic_DNA"/>
</dbReference>
<evidence type="ECO:0000313" key="1">
    <source>
        <dbReference type="EMBL" id="AFS52766.1"/>
    </source>
</evidence>
<protein>
    <submittedName>
        <fullName evidence="1">Uncharacterized protein</fullName>
    </submittedName>
</protein>